<feature type="coiled-coil region" evidence="1">
    <location>
        <begin position="340"/>
        <end position="402"/>
    </location>
</feature>
<sequence length="800" mass="94108">MSGNTEEDWSVFEALCRTTNMDDVDIDIVTSLRSEIAALQYKRDQLQSDMEEMRSQLTSRDQRCLDLKIETDQLREHAARQNAAIASLKKHTQDMEERERNLLAVQARQEHTIQSAHKDLRYSEEKIKELETKIRKLEFDLNAEEQKKESLKLQIQDFVRRLSVALGADLLDFAYINSESLFHKAAELIQETARLRNKICSIQDTLGSVELDLKNCRENLERSLLEKESLHRQCTGQVMEIDRLKQEKQTVEMQHRVLERDFVDAKNELAASNRSLDKATVTIGQHETMICQMRDDLALKEEKIQRLSTDHKHILDSVAILLSTPARFVDSSETSIKDRILELMNDNNDKSAQVERLREKLTAESQQLARYVSLYDQATVKMRSLEDEKTHMDAQLQKADTEINACEISRDALIRDKSTFVNFLERLARALNMDEISQDLGIDLHTETILMRAEQLARLESEKLVDKITKLVFFAEFSYLTQLLVTMTDESKSLIPYDKDDYKYYWPYDKDYYYKYIWQYDKDYYKYCWPYYNDKALCDWYWPRKKTTLIYQLQRRVRNLREQLQRKELHLDLLRRKLSLQEDNTRTKCVIQNERDEANLRVKKLVKQVDRLQLQLAEAKSQIRDLNAQLAEAADYKIISLEKGRKLEDLQKRLIESETLRNKCNRKVTLLKDQVRTTGDTVERERNISEHSIQHLRDDLTRVKENLLDVQRREAQLQNFKHSVAKILNVGMPIPDYDLISRLQKLVDAHHDFTLVSRRYDDPVLRLATRSPTGGSRCTRTPDRSRYDDSGYIDGVDLDV</sequence>
<dbReference type="PANTHER" id="PTHR18863:SF6">
    <property type="entry name" value="COILED-COIL DOMAIN-CONTAINING PROTEIN 170"/>
    <property type="match status" value="1"/>
</dbReference>
<accession>A0ABM5JHG9</accession>
<organism evidence="2 3">
    <name type="scientific">Diabrotica virgifera virgifera</name>
    <name type="common">western corn rootworm</name>
    <dbReference type="NCBI Taxonomy" id="50390"/>
    <lineage>
        <taxon>Eukaryota</taxon>
        <taxon>Metazoa</taxon>
        <taxon>Ecdysozoa</taxon>
        <taxon>Arthropoda</taxon>
        <taxon>Hexapoda</taxon>
        <taxon>Insecta</taxon>
        <taxon>Pterygota</taxon>
        <taxon>Neoptera</taxon>
        <taxon>Endopterygota</taxon>
        <taxon>Coleoptera</taxon>
        <taxon>Polyphaga</taxon>
        <taxon>Cucujiformia</taxon>
        <taxon>Chrysomeloidea</taxon>
        <taxon>Chrysomelidae</taxon>
        <taxon>Galerucinae</taxon>
        <taxon>Diabroticina</taxon>
        <taxon>Diabroticites</taxon>
        <taxon>Diabrotica</taxon>
    </lineage>
</organism>
<dbReference type="Proteomes" id="UP001652700">
    <property type="component" value="Unplaced"/>
</dbReference>
<keyword evidence="3" id="KW-1185">Reference proteome</keyword>
<feature type="coiled-coil region" evidence="1">
    <location>
        <begin position="550"/>
        <end position="667"/>
    </location>
</feature>
<keyword evidence="1" id="KW-0175">Coiled coil</keyword>
<proteinExistence type="predicted"/>
<evidence type="ECO:0000256" key="1">
    <source>
        <dbReference type="SAM" id="Coils"/>
    </source>
</evidence>
<feature type="coiled-coil region" evidence="1">
    <location>
        <begin position="213"/>
        <end position="261"/>
    </location>
</feature>
<protein>
    <recommendedName>
        <fullName evidence="4">Coiled-coil domain-containing protein 170</fullName>
    </recommendedName>
</protein>
<evidence type="ECO:0008006" key="4">
    <source>
        <dbReference type="Google" id="ProtNLM"/>
    </source>
</evidence>
<feature type="coiled-coil region" evidence="1">
    <location>
        <begin position="29"/>
        <end position="56"/>
    </location>
</feature>
<reference evidence="2" key="1">
    <citation type="submission" date="2025-05" db="UniProtKB">
        <authorList>
            <consortium name="EnsemblMetazoa"/>
        </authorList>
    </citation>
    <scope>IDENTIFICATION</scope>
</reference>
<feature type="coiled-coil region" evidence="1">
    <location>
        <begin position="88"/>
        <end position="161"/>
    </location>
</feature>
<dbReference type="Gene3D" id="1.10.287.1490">
    <property type="match status" value="1"/>
</dbReference>
<dbReference type="PANTHER" id="PTHR18863">
    <property type="entry name" value="TSEC-2-RELATED"/>
    <property type="match status" value="1"/>
</dbReference>
<dbReference type="EnsemblMetazoa" id="XM_050641427.1">
    <property type="protein sequence ID" value="XP_050497384.1"/>
    <property type="gene ID" value="LOC126878608"/>
</dbReference>
<dbReference type="GeneID" id="126878608"/>
<dbReference type="RefSeq" id="XP_050497384.1">
    <property type="nucleotide sequence ID" value="XM_050641427.1"/>
</dbReference>
<dbReference type="InterPro" id="IPR039139">
    <property type="entry name" value="CCDC170-like"/>
</dbReference>
<name>A0ABM5JHG9_DIAVI</name>
<evidence type="ECO:0000313" key="3">
    <source>
        <dbReference type="Proteomes" id="UP001652700"/>
    </source>
</evidence>
<evidence type="ECO:0000313" key="2">
    <source>
        <dbReference type="EnsemblMetazoa" id="XP_050497384.1"/>
    </source>
</evidence>